<dbReference type="EnsemblPlants" id="TraesCSU02G225400.1">
    <property type="protein sequence ID" value="TraesCSU02G225400.1"/>
    <property type="gene ID" value="TraesCSU02G225400"/>
</dbReference>
<dbReference type="Gramene" id="TraesPARA_EIv1.0_1035310.1">
    <property type="protein sequence ID" value="TraesPARA_EIv1.0_1035310.1.CDS"/>
    <property type="gene ID" value="TraesPARA_EIv1.0_1035310"/>
</dbReference>
<dbReference type="Gramene" id="TraesARI3B03G01577520.1">
    <property type="protein sequence ID" value="TraesARI3B03G01577520.1"/>
    <property type="gene ID" value="TraesARI3B03G01577520"/>
</dbReference>
<dbReference type="Gramene" id="TraesJAG3B03G01561040.1">
    <property type="protein sequence ID" value="TraesJAG3B03G01561040.1"/>
    <property type="gene ID" value="TraesJAG3B03G01561040"/>
</dbReference>
<dbReference type="Gramene" id="TraesSTA3B03G01545080.1">
    <property type="protein sequence ID" value="TraesSTA3B03G01545080.1"/>
    <property type="gene ID" value="TraesSTA3B03G01545080"/>
</dbReference>
<feature type="transmembrane region" description="Helical" evidence="1">
    <location>
        <begin position="65"/>
        <end position="84"/>
    </location>
</feature>
<dbReference type="Gramene" id="TraesCSU02G225400.1">
    <property type="protein sequence ID" value="TraesCSU02G225400.1"/>
    <property type="gene ID" value="TraesCSU02G225400"/>
</dbReference>
<keyword evidence="1" id="KW-0812">Transmembrane</keyword>
<dbReference type="PaxDb" id="4565-Traes_1AL_E596E2677.1"/>
<dbReference type="Gramene" id="TraesSTA3B03G01545130.1">
    <property type="protein sequence ID" value="TraesSTA3B03G01545130.1"/>
    <property type="gene ID" value="TraesSTA3B03G01545130"/>
</dbReference>
<evidence type="ECO:0000256" key="1">
    <source>
        <dbReference type="SAM" id="Phobius"/>
    </source>
</evidence>
<accession>A0A341ZGC8</accession>
<keyword evidence="1" id="KW-1133">Transmembrane helix</keyword>
<dbReference type="Gramene" id="TraesPARA_EIv1.0_1035300.1">
    <property type="protein sequence ID" value="TraesPARA_EIv1.0_1035300.1.CDS"/>
    <property type="gene ID" value="TraesPARA_EIv1.0_1035300"/>
</dbReference>
<protein>
    <submittedName>
        <fullName evidence="2">Uncharacterized protein</fullName>
    </submittedName>
</protein>
<name>A0A341ZGC8_WHEAT</name>
<dbReference type="Gramene" id="TraesJAG3B03G01561010.1">
    <property type="protein sequence ID" value="TraesJAG3B03G01561010.1"/>
    <property type="gene ID" value="TraesJAG3B03G01561010"/>
</dbReference>
<dbReference type="Gramene" id="TraesJUL3B03G01564730.1">
    <property type="protein sequence ID" value="TraesJUL3B03G01564730.1"/>
    <property type="gene ID" value="TraesJUL3B03G01564730"/>
</dbReference>
<evidence type="ECO:0000313" key="2">
    <source>
        <dbReference type="EnsemblPlants" id="TraesCSU02G262700.1"/>
    </source>
</evidence>
<dbReference type="AlphaFoldDB" id="A0A341ZGC8"/>
<dbReference type="Gramene" id="TraesARI3B03G01577480.1">
    <property type="protein sequence ID" value="TraesARI3B03G01577480.1"/>
    <property type="gene ID" value="TraesARI3B03G01577480"/>
</dbReference>
<dbReference type="Proteomes" id="UP000019116">
    <property type="component" value="Chromosome Un"/>
</dbReference>
<dbReference type="Gramene" id="TraesCSU02G262700.1">
    <property type="protein sequence ID" value="TraesCSU02G262700.1"/>
    <property type="gene ID" value="TraesCSU02G262700"/>
</dbReference>
<dbReference type="Gramene" id="TraesMAC3B03G01552940.1">
    <property type="protein sequence ID" value="TraesMAC3B03G01552940.1"/>
    <property type="gene ID" value="TraesMAC3B03G01552940"/>
</dbReference>
<dbReference type="Gramene" id="TraesNOR3B03G01574500.1">
    <property type="protein sequence ID" value="TraesNOR3B03G01574500.1"/>
    <property type="gene ID" value="TraesNOR3B03G01574500"/>
</dbReference>
<proteinExistence type="predicted"/>
<dbReference type="Gramene" id="TraesARI3B03G01577510.1">
    <property type="protein sequence ID" value="TraesARI3B03G01577510.1"/>
    <property type="gene ID" value="TraesARI3B03G01577510"/>
</dbReference>
<dbReference type="Gramene" id="TraesARI3B03G01577470.1">
    <property type="protein sequence ID" value="TraesARI3B03G01577470.1"/>
    <property type="gene ID" value="TraesARI3B03G01577470"/>
</dbReference>
<dbReference type="Gramene" id="TraesSYM3B03G01575530.1">
    <property type="protein sequence ID" value="TraesSYM3B03G01575530.1"/>
    <property type="gene ID" value="TraesSYM3B03G01575530"/>
</dbReference>
<dbReference type="Gramene" id="TraesMAC3B03G01552930.1">
    <property type="protein sequence ID" value="TraesMAC3B03G01552930.1"/>
    <property type="gene ID" value="TraesMAC3B03G01552930"/>
</dbReference>
<organism evidence="2">
    <name type="scientific">Triticum aestivum</name>
    <name type="common">Wheat</name>
    <dbReference type="NCBI Taxonomy" id="4565"/>
    <lineage>
        <taxon>Eukaryota</taxon>
        <taxon>Viridiplantae</taxon>
        <taxon>Streptophyta</taxon>
        <taxon>Embryophyta</taxon>
        <taxon>Tracheophyta</taxon>
        <taxon>Spermatophyta</taxon>
        <taxon>Magnoliopsida</taxon>
        <taxon>Liliopsida</taxon>
        <taxon>Poales</taxon>
        <taxon>Poaceae</taxon>
        <taxon>BOP clade</taxon>
        <taxon>Pooideae</taxon>
        <taxon>Triticodae</taxon>
        <taxon>Triticeae</taxon>
        <taxon>Triticinae</taxon>
        <taxon>Triticum</taxon>
    </lineage>
</organism>
<dbReference type="Gramene" id="TraesLDM3B03G01552800.1">
    <property type="protein sequence ID" value="TraesLDM3B03G01552800.1"/>
    <property type="gene ID" value="TraesLDM3B03G01552800"/>
</dbReference>
<dbReference type="Gramene" id="TraesJAG3B03G01561020.1">
    <property type="protein sequence ID" value="TraesJAG3B03G01561020.1"/>
    <property type="gene ID" value="TraesJAG3B03G01561020"/>
</dbReference>
<dbReference type="Gramene" id="TraesCSU03G0380200.1">
    <property type="protein sequence ID" value="TraesCSU03G0380200.1.CDS"/>
    <property type="gene ID" value="TraesCSU03G0380200"/>
</dbReference>
<keyword evidence="3" id="KW-1185">Reference proteome</keyword>
<dbReference type="Gramene" id="TraesMAC3B03G01552950.1">
    <property type="protein sequence ID" value="TraesMAC3B03G01552950.1"/>
    <property type="gene ID" value="TraesMAC3B03G01552950"/>
</dbReference>
<dbReference type="Gramene" id="TraesLAC3B03G01493970.1">
    <property type="protein sequence ID" value="TraesLAC3B03G01493970.1"/>
    <property type="gene ID" value="TraesLAC3B03G01493970"/>
</dbReference>
<reference evidence="2" key="1">
    <citation type="submission" date="2018-08" db="EMBL/GenBank/DDBJ databases">
        <authorList>
            <person name="Rossello M."/>
        </authorList>
    </citation>
    <scope>NUCLEOTIDE SEQUENCE [LARGE SCALE GENOMIC DNA]</scope>
    <source>
        <strain evidence="2">cv. Chinese Spring</strain>
    </source>
</reference>
<dbReference type="SMR" id="A0A341ZGC8"/>
<dbReference type="Gramene" id="TraesCSU03G0514000.1">
    <property type="protein sequence ID" value="TraesCSU03G0514000.1.CDS"/>
    <property type="gene ID" value="TraesCSU03G0514000"/>
</dbReference>
<dbReference type="Gramene" id="TraesPARA_EIv1.0_1035280.1">
    <property type="protein sequence ID" value="TraesPARA_EIv1.0_1035280.1.CDS"/>
    <property type="gene ID" value="TraesPARA_EIv1.0_1035280"/>
</dbReference>
<dbReference type="Gramene" id="TraesNOR3B03G01574550.1">
    <property type="protein sequence ID" value="TraesNOR3B03G01574550.1"/>
    <property type="gene ID" value="TraesNOR3B03G01574550"/>
</dbReference>
<dbReference type="EnsemblPlants" id="TraesCSU02G262700.1">
    <property type="protein sequence ID" value="TraesCSU02G262700.1"/>
    <property type="gene ID" value="TraesCSU02G262700"/>
</dbReference>
<keyword evidence="1" id="KW-0472">Membrane</keyword>
<dbReference type="Gramene" id="TraesLAC3B03G01491010.1">
    <property type="protein sequence ID" value="TraesLAC3B03G01491010.1"/>
    <property type="gene ID" value="TraesLAC3B03G01491010"/>
</dbReference>
<evidence type="ECO:0000313" key="3">
    <source>
        <dbReference type="Proteomes" id="UP000019116"/>
    </source>
</evidence>
<dbReference type="Gramene" id="TraesSYM3B03G01575520.1">
    <property type="protein sequence ID" value="TraesSYM3B03G01575520.1"/>
    <property type="gene ID" value="TraesSYM3B03G01575520"/>
</dbReference>
<reference evidence="2" key="2">
    <citation type="submission" date="2018-10" db="UniProtKB">
        <authorList>
            <consortium name="EnsemblPlants"/>
        </authorList>
    </citation>
    <scope>IDENTIFICATION</scope>
</reference>
<dbReference type="Gramene" id="TraesSTA3B03G01545100.1">
    <property type="protein sequence ID" value="TraesSTA3B03G01545100.1"/>
    <property type="gene ID" value="TraesSTA3B03G01545100"/>
</dbReference>
<dbReference type="Gramene" id="TraesNOR3B03G01574560.1">
    <property type="protein sequence ID" value="TraesNOR3B03G01574560.1"/>
    <property type="gene ID" value="TraesNOR3B03G01574560"/>
</dbReference>
<dbReference type="Gramene" id="TraesNOR3B03G01574510.1">
    <property type="protein sequence ID" value="TraesNOR3B03G01574510.1"/>
    <property type="gene ID" value="TraesNOR3B03G01574510"/>
</dbReference>
<sequence>MAMALRTMAAKLKQKIPAAVQRVRVSSRAPAPADADFDRFGFGPEFRRALDKIVEKHRKRRRDEALACGAGFSLGALTFLLGVHRLG</sequence>